<comment type="subcellular location">
    <subcellularLocation>
        <location evidence="2">Cell membrane</location>
    </subcellularLocation>
    <subcellularLocation>
        <location evidence="1">Endomembrane system</location>
        <topology evidence="1">Multi-pass membrane protein</topology>
    </subcellularLocation>
</comment>
<evidence type="ECO:0000256" key="10">
    <source>
        <dbReference type="ARBA" id="ARBA00023136"/>
    </source>
</evidence>
<keyword evidence="6 13" id="KW-0812">Transmembrane</keyword>
<evidence type="ECO:0000256" key="12">
    <source>
        <dbReference type="ARBA" id="ARBA00045588"/>
    </source>
</evidence>
<sequence length="334" mass="36151">MTMAKGGNNNHQQQSFEVSVDAADSKFFDDDGHSKRSGNKWTASAHIITAVIGSGVLSLAWAIAQLGWIAGPSMMLLFSFVTYYTSTLLSACYRTGDQLNGKRNYTYTDAVRAYLGGFKVKICGLVQYVNLFGVAIGYTIAASISMMAIKRSNCFHSSGGKNPCHMNGNLYMISFGIVEIFFSQIPDFDQLWWLSTLAAVMSFTYSTIGLGLGVGKVIENKGIKGSLTGITVGTVTQTQKVWRSFQALGNIAFAYSYSMILIEIQDTIKSPPSESKTMKAATLISVIVTTIFYMLCGCFGYAAFGDLSPGNLLTGLLSAYLLRSGENRSQKISG</sequence>
<dbReference type="GO" id="GO:0006865">
    <property type="term" value="P:amino acid transport"/>
    <property type="evidence" value="ECO:0007669"/>
    <property type="project" value="UniProtKB-KW"/>
</dbReference>
<dbReference type="GO" id="GO:0015293">
    <property type="term" value="F:symporter activity"/>
    <property type="evidence" value="ECO:0007669"/>
    <property type="project" value="UniProtKB-KW"/>
</dbReference>
<reference evidence="15 16" key="1">
    <citation type="submission" date="2023-01" db="EMBL/GenBank/DDBJ databases">
        <authorList>
            <person name="Kreplak J."/>
        </authorList>
    </citation>
    <scope>NUCLEOTIDE SEQUENCE [LARGE SCALE GENOMIC DNA]</scope>
</reference>
<dbReference type="InterPro" id="IPR013057">
    <property type="entry name" value="AA_transpt_TM"/>
</dbReference>
<feature type="transmembrane region" description="Helical" evidence="13">
    <location>
        <begin position="280"/>
        <end position="304"/>
    </location>
</feature>
<dbReference type="GO" id="GO:0012505">
    <property type="term" value="C:endomembrane system"/>
    <property type="evidence" value="ECO:0007669"/>
    <property type="project" value="UniProtKB-SubCell"/>
</dbReference>
<keyword evidence="16" id="KW-1185">Reference proteome</keyword>
<evidence type="ECO:0000256" key="7">
    <source>
        <dbReference type="ARBA" id="ARBA00022847"/>
    </source>
</evidence>
<evidence type="ECO:0000313" key="15">
    <source>
        <dbReference type="EMBL" id="CAI8605562.1"/>
    </source>
</evidence>
<keyword evidence="9 13" id="KW-1133">Transmembrane helix</keyword>
<feature type="transmembrane region" description="Helical" evidence="13">
    <location>
        <begin position="76"/>
        <end position="96"/>
    </location>
</feature>
<evidence type="ECO:0000256" key="13">
    <source>
        <dbReference type="SAM" id="Phobius"/>
    </source>
</evidence>
<keyword evidence="8" id="KW-0029">Amino-acid transport</keyword>
<evidence type="ECO:0000256" key="5">
    <source>
        <dbReference type="ARBA" id="ARBA00022475"/>
    </source>
</evidence>
<protein>
    <recommendedName>
        <fullName evidence="14">Amino acid transporter transmembrane domain-containing protein</fullName>
    </recommendedName>
</protein>
<keyword evidence="7" id="KW-0769">Symport</keyword>
<dbReference type="Proteomes" id="UP001157006">
    <property type="component" value="Chromosome 3"/>
</dbReference>
<keyword evidence="11" id="KW-0927">Auxin signaling pathway</keyword>
<evidence type="ECO:0000256" key="6">
    <source>
        <dbReference type="ARBA" id="ARBA00022692"/>
    </source>
</evidence>
<feature type="transmembrane region" description="Helical" evidence="13">
    <location>
        <begin position="43"/>
        <end position="64"/>
    </location>
</feature>
<feature type="transmembrane region" description="Helical" evidence="13">
    <location>
        <begin position="191"/>
        <end position="214"/>
    </location>
</feature>
<comment type="function">
    <text evidence="12">Carrier protein involved in proton-driven auxin influx. Mediates the formation of auxin gradient from developing leaves (site of auxin biosynthesis) to tips by contributing to the loading of auxin in vascular tissues and facilitating acropetal (base to tip) auxin transport within inner tissues of the root apex, and basipetal (tip to base) auxin transport within outer tissues of the root apex. May be involved in lateral roots and nodules formation.</text>
</comment>
<name>A0AAV1A8H7_VICFA</name>
<evidence type="ECO:0000256" key="4">
    <source>
        <dbReference type="ARBA" id="ARBA00022448"/>
    </source>
</evidence>
<evidence type="ECO:0000256" key="8">
    <source>
        <dbReference type="ARBA" id="ARBA00022970"/>
    </source>
</evidence>
<dbReference type="AlphaFoldDB" id="A0AAV1A8H7"/>
<dbReference type="PANTHER" id="PTHR48017">
    <property type="entry name" value="OS05G0424000 PROTEIN-RELATED"/>
    <property type="match status" value="1"/>
</dbReference>
<evidence type="ECO:0000256" key="9">
    <source>
        <dbReference type="ARBA" id="ARBA00022989"/>
    </source>
</evidence>
<dbReference type="Pfam" id="PF01490">
    <property type="entry name" value="Aa_trans"/>
    <property type="match status" value="1"/>
</dbReference>
<gene>
    <name evidence="15" type="ORF">VFH_III189400</name>
</gene>
<accession>A0AAV1A8H7</accession>
<keyword evidence="10 13" id="KW-0472">Membrane</keyword>
<evidence type="ECO:0000256" key="2">
    <source>
        <dbReference type="ARBA" id="ARBA00004236"/>
    </source>
</evidence>
<evidence type="ECO:0000256" key="1">
    <source>
        <dbReference type="ARBA" id="ARBA00004127"/>
    </source>
</evidence>
<organism evidence="15 16">
    <name type="scientific">Vicia faba</name>
    <name type="common">Broad bean</name>
    <name type="synonym">Faba vulgaris</name>
    <dbReference type="NCBI Taxonomy" id="3906"/>
    <lineage>
        <taxon>Eukaryota</taxon>
        <taxon>Viridiplantae</taxon>
        <taxon>Streptophyta</taxon>
        <taxon>Embryophyta</taxon>
        <taxon>Tracheophyta</taxon>
        <taxon>Spermatophyta</taxon>
        <taxon>Magnoliopsida</taxon>
        <taxon>eudicotyledons</taxon>
        <taxon>Gunneridae</taxon>
        <taxon>Pentapetalae</taxon>
        <taxon>rosids</taxon>
        <taxon>fabids</taxon>
        <taxon>Fabales</taxon>
        <taxon>Fabaceae</taxon>
        <taxon>Papilionoideae</taxon>
        <taxon>50 kb inversion clade</taxon>
        <taxon>NPAAA clade</taxon>
        <taxon>Hologalegina</taxon>
        <taxon>IRL clade</taxon>
        <taxon>Fabeae</taxon>
        <taxon>Vicia</taxon>
    </lineage>
</organism>
<evidence type="ECO:0000259" key="14">
    <source>
        <dbReference type="Pfam" id="PF01490"/>
    </source>
</evidence>
<feature type="domain" description="Amino acid transporter transmembrane" evidence="14">
    <location>
        <begin position="38"/>
        <end position="316"/>
    </location>
</feature>
<comment type="similarity">
    <text evidence="3">Belongs to the amino acid/polyamine transporter 2 family. Amino acid/auxin permease (AAAP) (TC 2.A.18.1) subfamily.</text>
</comment>
<keyword evidence="4" id="KW-0813">Transport</keyword>
<proteinExistence type="inferred from homology"/>
<evidence type="ECO:0000256" key="3">
    <source>
        <dbReference type="ARBA" id="ARBA00005590"/>
    </source>
</evidence>
<keyword evidence="5" id="KW-1003">Cell membrane</keyword>
<evidence type="ECO:0000313" key="16">
    <source>
        <dbReference type="Proteomes" id="UP001157006"/>
    </source>
</evidence>
<dbReference type="GO" id="GO:0005886">
    <property type="term" value="C:plasma membrane"/>
    <property type="evidence" value="ECO:0007669"/>
    <property type="project" value="UniProtKB-SubCell"/>
</dbReference>
<dbReference type="EMBL" id="OX451738">
    <property type="protein sequence ID" value="CAI8605562.1"/>
    <property type="molecule type" value="Genomic_DNA"/>
</dbReference>
<dbReference type="GO" id="GO:0009734">
    <property type="term" value="P:auxin-activated signaling pathway"/>
    <property type="evidence" value="ECO:0007669"/>
    <property type="project" value="UniProtKB-KW"/>
</dbReference>
<feature type="transmembrane region" description="Helical" evidence="13">
    <location>
        <begin position="128"/>
        <end position="149"/>
    </location>
</feature>
<evidence type="ECO:0000256" key="11">
    <source>
        <dbReference type="ARBA" id="ARBA00023294"/>
    </source>
</evidence>